<accession>A0ABR5N6A1</accession>
<dbReference type="RefSeq" id="WP_055745212.1">
    <property type="nucleotide sequence ID" value="NZ_LJJB01000010.1"/>
</dbReference>
<evidence type="ECO:0008006" key="3">
    <source>
        <dbReference type="Google" id="ProtNLM"/>
    </source>
</evidence>
<reference evidence="1 2" key="1">
    <citation type="submission" date="2015-09" db="EMBL/GenBank/DDBJ databases">
        <title>Genome sequencing project for genomic taxonomy and phylogenomics of Bacillus-like bacteria.</title>
        <authorList>
            <person name="Liu B."/>
            <person name="Wang J."/>
            <person name="Zhu Y."/>
            <person name="Liu G."/>
            <person name="Chen Q."/>
            <person name="Chen Z."/>
            <person name="Lan J."/>
            <person name="Che J."/>
            <person name="Ge C."/>
            <person name="Shi H."/>
            <person name="Pan Z."/>
            <person name="Liu X."/>
        </authorList>
    </citation>
    <scope>NUCLEOTIDE SEQUENCE [LARGE SCALE GENOMIC DNA]</scope>
    <source>
        <strain evidence="1 2">DSM 8552</strain>
    </source>
</reference>
<keyword evidence="2" id="KW-1185">Reference proteome</keyword>
<protein>
    <recommendedName>
        <fullName evidence="3">Spore coat protein</fullName>
    </recommendedName>
</protein>
<gene>
    <name evidence="1" type="ORF">AN963_14205</name>
</gene>
<proteinExistence type="predicted"/>
<organism evidence="1 2">
    <name type="scientific">Brevibacillus choshinensis</name>
    <dbReference type="NCBI Taxonomy" id="54911"/>
    <lineage>
        <taxon>Bacteria</taxon>
        <taxon>Bacillati</taxon>
        <taxon>Bacillota</taxon>
        <taxon>Bacilli</taxon>
        <taxon>Bacillales</taxon>
        <taxon>Paenibacillaceae</taxon>
        <taxon>Brevibacillus</taxon>
    </lineage>
</organism>
<name>A0ABR5N6A1_BRECH</name>
<sequence>MWASKWIGIVGSMIWGFGMSGTGLAVPTPEASQIAPAPAVYEELKVARQDVTGDGRPDLITLLGKRFASDSPYYEQLKLMVQDPVAKKVSFFQTTYGGYQPEMTFCDFIGNKTNQILVQAQTGGSAGTSDYYLFSDKDNNPAVLPVPQPLTITGSYQDGYKVSLTIKETNQTTVLDLSDRKDIYEENGVYKNGKLVQPTEVMPNTFSVLAPIEGRDGICKLKGEQRVSGVANADTIAYVESLWKWENNGWKLQSARVKKAER</sequence>
<dbReference type="EMBL" id="LJJB01000010">
    <property type="protein sequence ID" value="KQL46137.1"/>
    <property type="molecule type" value="Genomic_DNA"/>
</dbReference>
<dbReference type="Proteomes" id="UP000051063">
    <property type="component" value="Unassembled WGS sequence"/>
</dbReference>
<comment type="caution">
    <text evidence="1">The sequence shown here is derived from an EMBL/GenBank/DDBJ whole genome shotgun (WGS) entry which is preliminary data.</text>
</comment>
<evidence type="ECO:0000313" key="1">
    <source>
        <dbReference type="EMBL" id="KQL46137.1"/>
    </source>
</evidence>
<evidence type="ECO:0000313" key="2">
    <source>
        <dbReference type="Proteomes" id="UP000051063"/>
    </source>
</evidence>